<reference evidence="7 8" key="1">
    <citation type="submission" date="2020-07" db="EMBL/GenBank/DDBJ databases">
        <title>MOT database genomes.</title>
        <authorList>
            <person name="Joseph S."/>
            <person name="Aduse-Opoku J."/>
            <person name="Hashim A."/>
            <person name="Wade W."/>
            <person name="Curtis M."/>
        </authorList>
    </citation>
    <scope>NUCLEOTIDE SEQUENCE [LARGE SCALE GENOMIC DNA]</scope>
    <source>
        <strain evidence="7 8">CIP 106318</strain>
    </source>
</reference>
<dbReference type="InterPro" id="IPR050932">
    <property type="entry name" value="TM2D1-3-like"/>
</dbReference>
<evidence type="ECO:0000256" key="1">
    <source>
        <dbReference type="ARBA" id="ARBA00004141"/>
    </source>
</evidence>
<keyword evidence="4 5" id="KW-0472">Membrane</keyword>
<comment type="subcellular location">
    <subcellularLocation>
        <location evidence="1">Membrane</location>
        <topology evidence="1">Multi-pass membrane protein</topology>
    </subcellularLocation>
</comment>
<evidence type="ECO:0000256" key="4">
    <source>
        <dbReference type="ARBA" id="ARBA00023136"/>
    </source>
</evidence>
<proteinExistence type="predicted"/>
<evidence type="ECO:0000313" key="8">
    <source>
        <dbReference type="Proteomes" id="UP000531840"/>
    </source>
</evidence>
<accession>A0ABX2SZQ4</accession>
<keyword evidence="3 5" id="KW-1133">Transmembrane helix</keyword>
<evidence type="ECO:0000256" key="3">
    <source>
        <dbReference type="ARBA" id="ARBA00022989"/>
    </source>
</evidence>
<gene>
    <name evidence="7" type="ORF">HZY85_00420</name>
</gene>
<keyword evidence="8" id="KW-1185">Reference proteome</keyword>
<dbReference type="Pfam" id="PF05154">
    <property type="entry name" value="TM2"/>
    <property type="match status" value="1"/>
</dbReference>
<protein>
    <submittedName>
        <fullName evidence="7">TM2 domain-containing protein</fullName>
    </submittedName>
</protein>
<evidence type="ECO:0000256" key="5">
    <source>
        <dbReference type="SAM" id="Phobius"/>
    </source>
</evidence>
<sequence length="109" mass="12440">MNNFTETYIMANTKYYPSDRIFLVKEKLESIPQEKQMLVHSLGLKDPLIMLIISWFAGVFGVDRFMLGQVGLGLLKLFTLGGCGIWAIIDLFLVMGATREYNLNKLMML</sequence>
<organism evidence="7 8">
    <name type="scientific">Gemelliphila palaticanis</name>
    <dbReference type="NCBI Taxonomy" id="81950"/>
    <lineage>
        <taxon>Bacteria</taxon>
        <taxon>Bacillati</taxon>
        <taxon>Bacillota</taxon>
        <taxon>Bacilli</taxon>
        <taxon>Bacillales</taxon>
        <taxon>Gemellaceae</taxon>
        <taxon>Gemelliphila</taxon>
    </lineage>
</organism>
<feature type="transmembrane region" description="Helical" evidence="5">
    <location>
        <begin position="74"/>
        <end position="98"/>
    </location>
</feature>
<keyword evidence="2 5" id="KW-0812">Transmembrane</keyword>
<feature type="domain" description="TM2" evidence="6">
    <location>
        <begin position="45"/>
        <end position="92"/>
    </location>
</feature>
<dbReference type="EMBL" id="JACBYF010000001">
    <property type="protein sequence ID" value="NYS46659.1"/>
    <property type="molecule type" value="Genomic_DNA"/>
</dbReference>
<dbReference type="PANTHER" id="PTHR21016:SF25">
    <property type="entry name" value="TM2 DOMAIN-CONTAINING PROTEIN DDB_G0277895-RELATED"/>
    <property type="match status" value="1"/>
</dbReference>
<dbReference type="PANTHER" id="PTHR21016">
    <property type="entry name" value="BETA-AMYLOID BINDING PROTEIN-RELATED"/>
    <property type="match status" value="1"/>
</dbReference>
<dbReference type="Proteomes" id="UP000531840">
    <property type="component" value="Unassembled WGS sequence"/>
</dbReference>
<name>A0ABX2SZQ4_9BACL</name>
<comment type="caution">
    <text evidence="7">The sequence shown here is derived from an EMBL/GenBank/DDBJ whole genome shotgun (WGS) entry which is preliminary data.</text>
</comment>
<dbReference type="InterPro" id="IPR007829">
    <property type="entry name" value="TM2"/>
</dbReference>
<feature type="transmembrane region" description="Helical" evidence="5">
    <location>
        <begin position="48"/>
        <end position="67"/>
    </location>
</feature>
<evidence type="ECO:0000256" key="2">
    <source>
        <dbReference type="ARBA" id="ARBA00022692"/>
    </source>
</evidence>
<evidence type="ECO:0000259" key="6">
    <source>
        <dbReference type="Pfam" id="PF05154"/>
    </source>
</evidence>
<dbReference type="RefSeq" id="WP_179939727.1">
    <property type="nucleotide sequence ID" value="NZ_JACBYF010000001.1"/>
</dbReference>
<evidence type="ECO:0000313" key="7">
    <source>
        <dbReference type="EMBL" id="NYS46659.1"/>
    </source>
</evidence>